<evidence type="ECO:0000313" key="5">
    <source>
        <dbReference type="Proteomes" id="UP000239648"/>
    </source>
</evidence>
<evidence type="ECO:0000313" key="4">
    <source>
        <dbReference type="Proteomes" id="UP000239446"/>
    </source>
</evidence>
<gene>
    <name evidence="3" type="ORF">B0H24_10488</name>
    <name evidence="2" type="ORF">BY455_1478</name>
</gene>
<dbReference type="AlphaFoldDB" id="A0A2S6G265"/>
<feature type="signal peptide" evidence="1">
    <location>
        <begin position="1"/>
        <end position="20"/>
    </location>
</feature>
<reference evidence="3 4" key="2">
    <citation type="submission" date="2018-02" db="EMBL/GenBank/DDBJ databases">
        <title>Subsurface microbial communities from deep shales in Ohio and West Virginia, USA.</title>
        <authorList>
            <person name="Wrighton K."/>
        </authorList>
    </citation>
    <scope>NUCLEOTIDE SEQUENCE [LARGE SCALE GENOMIC DNA]</scope>
    <source>
        <strain evidence="3 4">UTICA-S1B9</strain>
    </source>
</reference>
<dbReference type="EMBL" id="PTIT01000047">
    <property type="protein sequence ID" value="PPK49861.1"/>
    <property type="molecule type" value="Genomic_DNA"/>
</dbReference>
<protein>
    <submittedName>
        <fullName evidence="3">Polar amino acid transport system substrate-binding protein</fullName>
    </submittedName>
</protein>
<dbReference type="Proteomes" id="UP000239648">
    <property type="component" value="Unassembled WGS sequence"/>
</dbReference>
<organism evidence="3 4">
    <name type="scientific">Marinobacter persicus</name>
    <dbReference type="NCBI Taxonomy" id="930118"/>
    <lineage>
        <taxon>Bacteria</taxon>
        <taxon>Pseudomonadati</taxon>
        <taxon>Pseudomonadota</taxon>
        <taxon>Gammaproteobacteria</taxon>
        <taxon>Pseudomonadales</taxon>
        <taxon>Marinobacteraceae</taxon>
        <taxon>Marinobacter</taxon>
    </lineage>
</organism>
<dbReference type="RefSeq" id="WP_104417551.1">
    <property type="nucleotide sequence ID" value="NZ_PTIT01000047.1"/>
</dbReference>
<dbReference type="OrthoDB" id="6192933at2"/>
<name>A0A2S6G265_9GAMM</name>
<evidence type="ECO:0000256" key="1">
    <source>
        <dbReference type="SAM" id="SignalP"/>
    </source>
</evidence>
<feature type="chain" id="PRO_5015552932" evidence="1">
    <location>
        <begin position="21"/>
        <end position="253"/>
    </location>
</feature>
<dbReference type="Proteomes" id="UP000239446">
    <property type="component" value="Unassembled WGS sequence"/>
</dbReference>
<reference evidence="2 5" key="1">
    <citation type="submission" date="2018-02" db="EMBL/GenBank/DDBJ databases">
        <title>Deep subsurface shale carbon reservoir microbial communities from Ohio and West Virginia, USA.</title>
        <authorList>
            <person name="Wrighton K."/>
        </authorList>
    </citation>
    <scope>NUCLEOTIDE SEQUENCE [LARGE SCALE GENOMIC DNA]</scope>
    <source>
        <strain evidence="2 5">UTICA-S1B6</strain>
    </source>
</reference>
<dbReference type="Gene3D" id="3.40.190.10">
    <property type="entry name" value="Periplasmic binding protein-like II"/>
    <property type="match status" value="2"/>
</dbReference>
<keyword evidence="1" id="KW-0732">Signal</keyword>
<sequence>MLLCRAFLVLVLALPGVSMASSKLTFEFAERTAPYSYSDGERAAGLFPDLVQLAFNFIPEYTTTNRAVPWARAQYNVRLGRSDGFLTYPSKERQSYAVFSAKPLFTQDFGYLVYSADNPNIDVIESATSFADLAGLTVIVEKGSKWEEDNIPGYLERVPGHDLDMMMHLLMLREAGDFIVQPPADARSTAQQLGYSSKLKVRKVDFIPNSLIPFHVGISRKLPSAMMVINLVDAAMQDSEFQSQRKVLTESYQ</sequence>
<accession>A0A2S6G265</accession>
<proteinExistence type="predicted"/>
<comment type="caution">
    <text evidence="3">The sequence shown here is derived from an EMBL/GenBank/DDBJ whole genome shotgun (WGS) entry which is preliminary data.</text>
</comment>
<evidence type="ECO:0000313" key="3">
    <source>
        <dbReference type="EMBL" id="PPK51297.1"/>
    </source>
</evidence>
<dbReference type="EMBL" id="PTIU01000048">
    <property type="protein sequence ID" value="PPK51297.1"/>
    <property type="molecule type" value="Genomic_DNA"/>
</dbReference>
<dbReference type="SUPFAM" id="SSF53850">
    <property type="entry name" value="Periplasmic binding protein-like II"/>
    <property type="match status" value="1"/>
</dbReference>
<keyword evidence="5" id="KW-1185">Reference proteome</keyword>
<evidence type="ECO:0000313" key="2">
    <source>
        <dbReference type="EMBL" id="PPK49861.1"/>
    </source>
</evidence>